<keyword evidence="3" id="KW-1185">Reference proteome</keyword>
<name>W1DLP3_KLEPN</name>
<protein>
    <submittedName>
        <fullName evidence="2">Lactose permease</fullName>
    </submittedName>
</protein>
<evidence type="ECO:0000256" key="1">
    <source>
        <dbReference type="SAM" id="Phobius"/>
    </source>
</evidence>
<dbReference type="GO" id="GO:0005351">
    <property type="term" value="F:carbohydrate:proton symporter activity"/>
    <property type="evidence" value="ECO:0007669"/>
    <property type="project" value="InterPro"/>
</dbReference>
<dbReference type="GO" id="GO:0016020">
    <property type="term" value="C:membrane"/>
    <property type="evidence" value="ECO:0007669"/>
    <property type="project" value="InterPro"/>
</dbReference>
<evidence type="ECO:0000313" key="2">
    <source>
        <dbReference type="EMBL" id="CDL09707.1"/>
    </source>
</evidence>
<comment type="caution">
    <text evidence="2">The sequence shown here is derived from an EMBL/GenBank/DDBJ whole genome shotgun (WGS) entry which is preliminary data.</text>
</comment>
<proteinExistence type="predicted"/>
<evidence type="ECO:0000313" key="3">
    <source>
        <dbReference type="Proteomes" id="UP000019183"/>
    </source>
</evidence>
<dbReference type="AlphaFoldDB" id="W1DLP3"/>
<sequence>MVMKFSELAPRERHNFVYFLLFFFFYYFIMSAYFPFFPVWLADVTI</sequence>
<keyword evidence="1" id="KW-0812">Transmembrane</keyword>
<accession>W1DLP3</accession>
<dbReference type="EMBL" id="CBWK010000392">
    <property type="protein sequence ID" value="CDL09707.1"/>
    <property type="molecule type" value="Genomic_DNA"/>
</dbReference>
<dbReference type="Pfam" id="PF01306">
    <property type="entry name" value="LacY_symp"/>
    <property type="match status" value="1"/>
</dbReference>
<organism evidence="2 3">
    <name type="scientific">Klebsiella pneumoniae IS43</name>
    <dbReference type="NCBI Taxonomy" id="1432552"/>
    <lineage>
        <taxon>Bacteria</taxon>
        <taxon>Pseudomonadati</taxon>
        <taxon>Pseudomonadota</taxon>
        <taxon>Gammaproteobacteria</taxon>
        <taxon>Enterobacterales</taxon>
        <taxon>Enterobacteriaceae</taxon>
        <taxon>Klebsiella/Raoultella group</taxon>
        <taxon>Klebsiella</taxon>
        <taxon>Klebsiella pneumoniae complex</taxon>
    </lineage>
</organism>
<dbReference type="Proteomes" id="UP000019183">
    <property type="component" value="Unassembled WGS sequence"/>
</dbReference>
<reference evidence="2" key="1">
    <citation type="submission" date="2013-10" db="EMBL/GenBank/DDBJ databases">
        <title>Antibiotic resistance diversity of beta-lactamase producers in the General Hospital Vienna.</title>
        <authorList>
            <person name="Barisic I."/>
            <person name="Mitteregger D."/>
            <person name="Hirschl A.M."/>
            <person name="Noehammer C."/>
            <person name="Wiesinger-Mayr H."/>
        </authorList>
    </citation>
    <scope>NUCLEOTIDE SEQUENCE [LARGE SCALE GENOMIC DNA]</scope>
    <source>
        <strain evidence="2">IS43</strain>
    </source>
</reference>
<dbReference type="InterPro" id="IPR000576">
    <property type="entry name" value="LacY/RafB_perm_fam"/>
</dbReference>
<feature type="transmembrane region" description="Helical" evidence="1">
    <location>
        <begin position="16"/>
        <end position="36"/>
    </location>
</feature>
<keyword evidence="1" id="KW-1133">Transmembrane helix</keyword>
<keyword evidence="1" id="KW-0472">Membrane</keyword>